<evidence type="ECO:0000313" key="3">
    <source>
        <dbReference type="Proteomes" id="UP001203058"/>
    </source>
</evidence>
<keyword evidence="1" id="KW-0732">Signal</keyword>
<dbReference type="RefSeq" id="WP_241445622.1">
    <property type="nucleotide sequence ID" value="NZ_JAKZHW010000001.1"/>
</dbReference>
<dbReference type="Proteomes" id="UP001203058">
    <property type="component" value="Unassembled WGS sequence"/>
</dbReference>
<organism evidence="2 3">
    <name type="scientific">Sphingomonas telluris</name>
    <dbReference type="NCBI Taxonomy" id="2907998"/>
    <lineage>
        <taxon>Bacteria</taxon>
        <taxon>Pseudomonadati</taxon>
        <taxon>Pseudomonadota</taxon>
        <taxon>Alphaproteobacteria</taxon>
        <taxon>Sphingomonadales</taxon>
        <taxon>Sphingomonadaceae</taxon>
        <taxon>Sphingomonas</taxon>
    </lineage>
</organism>
<name>A0ABS9VJ04_9SPHN</name>
<sequence length="116" mass="12205">MKDTLRIVLISALITAGAIKAAPALAEPASPEVQTYTSYVHTSDLDLSSEQGQRVLQKRLSLAARDVCGTASDVDVKGKNEVRQCRKDAVGRAAGEREALLAAAQRGATIAITASR</sequence>
<evidence type="ECO:0000313" key="2">
    <source>
        <dbReference type="EMBL" id="MCH8614971.1"/>
    </source>
</evidence>
<comment type="caution">
    <text evidence="2">The sequence shown here is derived from an EMBL/GenBank/DDBJ whole genome shotgun (WGS) entry which is preliminary data.</text>
</comment>
<accession>A0ABS9VJ04</accession>
<proteinExistence type="predicted"/>
<evidence type="ECO:0000256" key="1">
    <source>
        <dbReference type="SAM" id="SignalP"/>
    </source>
</evidence>
<protein>
    <submittedName>
        <fullName evidence="2">UrcA family protein</fullName>
    </submittedName>
</protein>
<dbReference type="InterPro" id="IPR030972">
    <property type="entry name" value="UrcA_uranyl"/>
</dbReference>
<feature type="signal peptide" evidence="1">
    <location>
        <begin position="1"/>
        <end position="26"/>
    </location>
</feature>
<reference evidence="2 3" key="1">
    <citation type="submission" date="2022-03" db="EMBL/GenBank/DDBJ databases">
        <authorList>
            <person name="Jo J.-H."/>
            <person name="Im W.-T."/>
        </authorList>
    </citation>
    <scope>NUCLEOTIDE SEQUENCE [LARGE SCALE GENOMIC DNA]</scope>
    <source>
        <strain evidence="2 3">SM33</strain>
    </source>
</reference>
<dbReference type="EMBL" id="JAKZHW010000001">
    <property type="protein sequence ID" value="MCH8614971.1"/>
    <property type="molecule type" value="Genomic_DNA"/>
</dbReference>
<feature type="chain" id="PRO_5046545771" evidence="1">
    <location>
        <begin position="27"/>
        <end position="116"/>
    </location>
</feature>
<gene>
    <name evidence="2" type="ORF">LZ016_02470</name>
</gene>
<dbReference type="NCBIfam" id="TIGR04433">
    <property type="entry name" value="UrcA_uranyl"/>
    <property type="match status" value="1"/>
</dbReference>
<keyword evidence="3" id="KW-1185">Reference proteome</keyword>